<accession>A0A9D4S4M1</accession>
<dbReference type="Proteomes" id="UP000828390">
    <property type="component" value="Unassembled WGS sequence"/>
</dbReference>
<comment type="caution">
    <text evidence="1">The sequence shown here is derived from an EMBL/GenBank/DDBJ whole genome shotgun (WGS) entry which is preliminary data.</text>
</comment>
<evidence type="ECO:0000313" key="1">
    <source>
        <dbReference type="EMBL" id="KAH3891541.1"/>
    </source>
</evidence>
<keyword evidence="2" id="KW-1185">Reference proteome</keyword>
<name>A0A9D4S4M1_DREPO</name>
<proteinExistence type="predicted"/>
<evidence type="ECO:0000313" key="2">
    <source>
        <dbReference type="Proteomes" id="UP000828390"/>
    </source>
</evidence>
<sequence length="123" mass="13980">MGVFRTTYLPEYVPEINETWQTCVARWATHLPSSRARLGTVVSGKSDAEYTLTGPYWPRYPIMVIFRTTYITEYVPKIDETWQTCVARLAMHAPSLRARLGAVVSGESDAEYTLTGPYWPVTL</sequence>
<gene>
    <name evidence="1" type="ORF">DPMN_015645</name>
</gene>
<dbReference type="AlphaFoldDB" id="A0A9D4S4M1"/>
<protein>
    <submittedName>
        <fullName evidence="1">Uncharacterized protein</fullName>
    </submittedName>
</protein>
<organism evidence="1 2">
    <name type="scientific">Dreissena polymorpha</name>
    <name type="common">Zebra mussel</name>
    <name type="synonym">Mytilus polymorpha</name>
    <dbReference type="NCBI Taxonomy" id="45954"/>
    <lineage>
        <taxon>Eukaryota</taxon>
        <taxon>Metazoa</taxon>
        <taxon>Spiralia</taxon>
        <taxon>Lophotrochozoa</taxon>
        <taxon>Mollusca</taxon>
        <taxon>Bivalvia</taxon>
        <taxon>Autobranchia</taxon>
        <taxon>Heteroconchia</taxon>
        <taxon>Euheterodonta</taxon>
        <taxon>Imparidentia</taxon>
        <taxon>Neoheterodontei</taxon>
        <taxon>Myida</taxon>
        <taxon>Dreissenoidea</taxon>
        <taxon>Dreissenidae</taxon>
        <taxon>Dreissena</taxon>
    </lineage>
</organism>
<dbReference type="EMBL" id="JAIWYP010000001">
    <property type="protein sequence ID" value="KAH3891541.1"/>
    <property type="molecule type" value="Genomic_DNA"/>
</dbReference>
<reference evidence="1" key="2">
    <citation type="submission" date="2020-11" db="EMBL/GenBank/DDBJ databases">
        <authorList>
            <person name="McCartney M.A."/>
            <person name="Auch B."/>
            <person name="Kono T."/>
            <person name="Mallez S."/>
            <person name="Becker A."/>
            <person name="Gohl D.M."/>
            <person name="Silverstein K.A.T."/>
            <person name="Koren S."/>
            <person name="Bechman K.B."/>
            <person name="Herman A."/>
            <person name="Abrahante J.E."/>
            <person name="Garbe J."/>
        </authorList>
    </citation>
    <scope>NUCLEOTIDE SEQUENCE</scope>
    <source>
        <strain evidence="1">Duluth1</strain>
        <tissue evidence="1">Whole animal</tissue>
    </source>
</reference>
<reference evidence="1" key="1">
    <citation type="journal article" date="2019" name="bioRxiv">
        <title>The Genome of the Zebra Mussel, Dreissena polymorpha: A Resource for Invasive Species Research.</title>
        <authorList>
            <person name="McCartney M.A."/>
            <person name="Auch B."/>
            <person name="Kono T."/>
            <person name="Mallez S."/>
            <person name="Zhang Y."/>
            <person name="Obille A."/>
            <person name="Becker A."/>
            <person name="Abrahante J.E."/>
            <person name="Garbe J."/>
            <person name="Badalamenti J.P."/>
            <person name="Herman A."/>
            <person name="Mangelson H."/>
            <person name="Liachko I."/>
            <person name="Sullivan S."/>
            <person name="Sone E.D."/>
            <person name="Koren S."/>
            <person name="Silverstein K.A.T."/>
            <person name="Beckman K.B."/>
            <person name="Gohl D.M."/>
        </authorList>
    </citation>
    <scope>NUCLEOTIDE SEQUENCE</scope>
    <source>
        <strain evidence="1">Duluth1</strain>
        <tissue evidence="1">Whole animal</tissue>
    </source>
</reference>